<dbReference type="SUPFAM" id="SSF51735">
    <property type="entry name" value="NAD(P)-binding Rossmann-fold domains"/>
    <property type="match status" value="1"/>
</dbReference>
<proteinExistence type="predicted"/>
<sequence length="307" mass="33003">MTILVTGASGNTGRHVVDQLVNAGCPVRAMTRRPQAFTPRAGVDVIEGDFQRPETWPAVLGGIERVYLFPFVDVDSEPGNGFVDLAVRAGVHRFVVHSAAAAAFESDDAPDDPDISALRRHLAEERLAHRAVERAVEASGAQWTHVRPGLLAVNALAWVARIQREQMVRAPYAAAGFPWVHEADIADVAVAALLGDGHLGAAYTLTGPARVSQAEQATAIGAAVGQEIRFEELSPQQAREQWLDDGYDQQTVSWLIELLAAAVEGPELLPATDTYQRITGQPPRTFAQWALDHAADFRPSARTGAAA</sequence>
<evidence type="ECO:0000259" key="1">
    <source>
        <dbReference type="Pfam" id="PF13460"/>
    </source>
</evidence>
<accession>A0A7W7SPB1</accession>
<name>A0A7W7SPB1_9ACTN</name>
<dbReference type="AlphaFoldDB" id="A0A7W7SPB1"/>
<reference evidence="2 3" key="1">
    <citation type="submission" date="2020-08" db="EMBL/GenBank/DDBJ databases">
        <title>Sequencing the genomes of 1000 actinobacteria strains.</title>
        <authorList>
            <person name="Klenk H.-P."/>
        </authorList>
    </citation>
    <scope>NUCLEOTIDE SEQUENCE [LARGE SCALE GENOMIC DNA]</scope>
    <source>
        <strain evidence="2 3">DSM 45886</strain>
    </source>
</reference>
<dbReference type="InterPro" id="IPR016040">
    <property type="entry name" value="NAD(P)-bd_dom"/>
</dbReference>
<keyword evidence="3" id="KW-1185">Reference proteome</keyword>
<dbReference type="RefSeq" id="WP_221448984.1">
    <property type="nucleotide sequence ID" value="NZ_JACHJW010000001.1"/>
</dbReference>
<dbReference type="Gene3D" id="3.90.25.10">
    <property type="entry name" value="UDP-galactose 4-epimerase, domain 1"/>
    <property type="match status" value="1"/>
</dbReference>
<comment type="caution">
    <text evidence="2">The sequence shown here is derived from an EMBL/GenBank/DDBJ whole genome shotgun (WGS) entry which is preliminary data.</text>
</comment>
<dbReference type="PANTHER" id="PTHR43162">
    <property type="match status" value="1"/>
</dbReference>
<dbReference type="Gene3D" id="3.40.50.720">
    <property type="entry name" value="NAD(P)-binding Rossmann-like Domain"/>
    <property type="match status" value="1"/>
</dbReference>
<dbReference type="Pfam" id="PF13460">
    <property type="entry name" value="NAD_binding_10"/>
    <property type="match status" value="1"/>
</dbReference>
<dbReference type="PANTHER" id="PTHR43162:SF1">
    <property type="entry name" value="PRESTALK A DIFFERENTIATION PROTEIN A"/>
    <property type="match status" value="1"/>
</dbReference>
<organism evidence="2 3">
    <name type="scientific">Micromonospora polyrhachis</name>
    <dbReference type="NCBI Taxonomy" id="1282883"/>
    <lineage>
        <taxon>Bacteria</taxon>
        <taxon>Bacillati</taxon>
        <taxon>Actinomycetota</taxon>
        <taxon>Actinomycetes</taxon>
        <taxon>Micromonosporales</taxon>
        <taxon>Micromonosporaceae</taxon>
        <taxon>Micromonospora</taxon>
    </lineage>
</organism>
<evidence type="ECO:0000313" key="3">
    <source>
        <dbReference type="Proteomes" id="UP000578819"/>
    </source>
</evidence>
<gene>
    <name evidence="2" type="ORF">FHR38_002186</name>
</gene>
<feature type="domain" description="NAD(P)-binding" evidence="1">
    <location>
        <begin position="7"/>
        <end position="193"/>
    </location>
</feature>
<dbReference type="InterPro" id="IPR036291">
    <property type="entry name" value="NAD(P)-bd_dom_sf"/>
</dbReference>
<evidence type="ECO:0000313" key="2">
    <source>
        <dbReference type="EMBL" id="MBB4958453.1"/>
    </source>
</evidence>
<dbReference type="EMBL" id="JACHJW010000001">
    <property type="protein sequence ID" value="MBB4958453.1"/>
    <property type="molecule type" value="Genomic_DNA"/>
</dbReference>
<dbReference type="InterPro" id="IPR051604">
    <property type="entry name" value="Ergot_Alk_Oxidoreductase"/>
</dbReference>
<dbReference type="Proteomes" id="UP000578819">
    <property type="component" value="Unassembled WGS sequence"/>
</dbReference>
<protein>
    <submittedName>
        <fullName evidence="2">Uncharacterized protein YbjT (DUF2867 family)</fullName>
    </submittedName>
</protein>